<evidence type="ECO:0000313" key="2">
    <source>
        <dbReference type="Proteomes" id="UP000001029"/>
    </source>
</evidence>
<dbReference type="KEGG" id="emi:Emin_0963"/>
<gene>
    <name evidence="1" type="ordered locus">Emin_0963</name>
</gene>
<dbReference type="AlphaFoldDB" id="B2KDC0"/>
<dbReference type="HOGENOM" id="CLU_2632488_0_0_0"/>
<dbReference type="Proteomes" id="UP000001029">
    <property type="component" value="Chromosome"/>
</dbReference>
<dbReference type="RefSeq" id="WP_012415131.1">
    <property type="nucleotide sequence ID" value="NC_010644.1"/>
</dbReference>
<dbReference type="STRING" id="445932.Emin_0963"/>
<dbReference type="EMBL" id="CP001055">
    <property type="protein sequence ID" value="ACC98516.1"/>
    <property type="molecule type" value="Genomic_DNA"/>
</dbReference>
<name>B2KDC0_ELUMP</name>
<evidence type="ECO:0000313" key="1">
    <source>
        <dbReference type="EMBL" id="ACC98516.1"/>
    </source>
</evidence>
<reference evidence="1 2" key="1">
    <citation type="journal article" date="2009" name="Appl. Environ. Microbiol.">
        <title>Genomic analysis of 'Elusimicrobium minutum,' the first cultivated representative of the phylum 'Elusimicrobia' (formerly termite group 1).</title>
        <authorList>
            <person name="Herlemann D.P.R."/>
            <person name="Geissinger O."/>
            <person name="Ikeda-Ohtsubo W."/>
            <person name="Kunin V."/>
            <person name="Sun H."/>
            <person name="Lapidus A."/>
            <person name="Hugenholtz P."/>
            <person name="Brune A."/>
        </authorList>
    </citation>
    <scope>NUCLEOTIDE SEQUENCE [LARGE SCALE GENOMIC DNA]</scope>
    <source>
        <strain evidence="1 2">Pei191</strain>
    </source>
</reference>
<protein>
    <submittedName>
        <fullName evidence="1">Uncharacterized protein</fullName>
    </submittedName>
</protein>
<accession>B2KDC0</accession>
<sequence length="77" mass="8889">MKIERRSLLQNSFGLLGVCLMKDLCAAWVVDDRITVLKFADGHYSFKDHSTGNEPSEKLKTEILQNIEVKNEKENRH</sequence>
<keyword evidence="2" id="KW-1185">Reference proteome</keyword>
<organism evidence="1 2">
    <name type="scientific">Elusimicrobium minutum (strain Pei191)</name>
    <dbReference type="NCBI Taxonomy" id="445932"/>
    <lineage>
        <taxon>Bacteria</taxon>
        <taxon>Pseudomonadati</taxon>
        <taxon>Elusimicrobiota</taxon>
        <taxon>Elusimicrobia</taxon>
        <taxon>Elusimicrobiales</taxon>
        <taxon>Elusimicrobiaceae</taxon>
        <taxon>Elusimicrobium</taxon>
    </lineage>
</organism>
<proteinExistence type="predicted"/>